<feature type="transmembrane region" description="Helical" evidence="6">
    <location>
        <begin position="590"/>
        <end position="610"/>
    </location>
</feature>
<dbReference type="Proteomes" id="UP000316609">
    <property type="component" value="Unassembled WGS sequence"/>
</dbReference>
<keyword evidence="3" id="KW-0560">Oxidoreductase</keyword>
<dbReference type="GO" id="GO:0046872">
    <property type="term" value="F:metal ion binding"/>
    <property type="evidence" value="ECO:0007669"/>
    <property type="project" value="UniProtKB-KW"/>
</dbReference>
<sequence length="765" mass="83657">MRGTLVALVPRGLVLRAISRYARWLHTRWPAGTTETLPVLGPDGTTSVPGVFVAGDLSGVPLLKFALDGGARVARRVAHDVAARPAAAGELDLIVIGAGVAGMGAALEASKAGLRFEVLEAAEPFSTLVDIPRGKPIFTYPRAMRPAGDLQVSASVKEALLDELREQVARAGIRPLRARAERIERRGASVVVHLAGEAALVGRNVLVAVGRTGNFRRLGVPGEDREDVYRRLHDPSDFRGRRVLVVGGGDTALETAIALSEAGARVTLAHRGHDFWRPKRETLEALRRLEHGMGGTSRIEVRLDRRVHEIRRHAVILVGGDGGAEEIENDAVFLMIGREPPLELLRRSGVRLKGEHRLEDRMILIAFLLACLALYDWKSGGSLAQLWAARHWFPTNLRALFSGMGGAFAAAAADRRTLLGTLAIGGSTPAFWYTLAYSAVVVVFGVRRMRRRRTPYVTAQTLCLMVVQVLPLFLLPEILLPQMDVHGWLPRGVEDALFPAVSYGHGREFWRAYGLILAWPLDVYNVFTGRPLPWWIAIAIVQTLILIPLGIRAFGKGFYCGWICSCGALAETLGDTQRHKMPHGPRWNRLNMAGQGILAVAVALLALRIVGWSLPAGNPADALFFPMLEGYKWTVDVFLAGVLGTGLYFWFSGRVWCRFFCPLAALMHVYARFSRFAIVAEKKKCISCNVCTSVCHQGIDVMSFANRGLPMIDPQCVRCSACVQECPTGVLQFGQVDRAGHAIHLDRLAASPVRMRENGPSPARA</sequence>
<keyword evidence="6" id="KW-1133">Transmembrane helix</keyword>
<feature type="transmembrane region" description="Helical" evidence="6">
    <location>
        <begin position="456"/>
        <end position="475"/>
    </location>
</feature>
<dbReference type="Gene3D" id="3.30.70.20">
    <property type="match status" value="1"/>
</dbReference>
<protein>
    <submittedName>
        <fullName evidence="8">4Fe-4S binding protein</fullName>
    </submittedName>
</protein>
<keyword evidence="2" id="KW-0479">Metal-binding</keyword>
<dbReference type="AlphaFoldDB" id="A0A538TL14"/>
<evidence type="ECO:0000256" key="3">
    <source>
        <dbReference type="ARBA" id="ARBA00023002"/>
    </source>
</evidence>
<feature type="domain" description="4Fe-4S ferredoxin-type" evidence="7">
    <location>
        <begin position="708"/>
        <end position="736"/>
    </location>
</feature>
<evidence type="ECO:0000313" key="9">
    <source>
        <dbReference type="Proteomes" id="UP000316609"/>
    </source>
</evidence>
<keyword evidence="5" id="KW-0411">Iron-sulfur</keyword>
<dbReference type="GO" id="GO:0051536">
    <property type="term" value="F:iron-sulfur cluster binding"/>
    <property type="evidence" value="ECO:0007669"/>
    <property type="project" value="UniProtKB-KW"/>
</dbReference>
<keyword evidence="4" id="KW-0408">Iron</keyword>
<dbReference type="InterPro" id="IPR017900">
    <property type="entry name" value="4Fe4S_Fe_S_CS"/>
</dbReference>
<name>A0A538TL14_UNCEI</name>
<dbReference type="InterPro" id="IPR036188">
    <property type="entry name" value="FAD/NAD-bd_sf"/>
</dbReference>
<feature type="domain" description="4Fe-4S ferredoxin-type" evidence="7">
    <location>
        <begin position="676"/>
        <end position="707"/>
    </location>
</feature>
<organism evidence="8 9">
    <name type="scientific">Eiseniibacteriota bacterium</name>
    <dbReference type="NCBI Taxonomy" id="2212470"/>
    <lineage>
        <taxon>Bacteria</taxon>
        <taxon>Candidatus Eiseniibacteriota</taxon>
    </lineage>
</organism>
<evidence type="ECO:0000256" key="2">
    <source>
        <dbReference type="ARBA" id="ARBA00022723"/>
    </source>
</evidence>
<accession>A0A538TL14</accession>
<feature type="transmembrane region" description="Helical" evidence="6">
    <location>
        <begin position="630"/>
        <end position="651"/>
    </location>
</feature>
<feature type="transmembrane region" description="Helical" evidence="6">
    <location>
        <begin position="419"/>
        <end position="444"/>
    </location>
</feature>
<feature type="transmembrane region" description="Helical" evidence="6">
    <location>
        <begin position="532"/>
        <end position="551"/>
    </location>
</feature>
<dbReference type="Gene3D" id="3.50.50.60">
    <property type="entry name" value="FAD/NAD(P)-binding domain"/>
    <property type="match status" value="2"/>
</dbReference>
<dbReference type="PROSITE" id="PS00198">
    <property type="entry name" value="4FE4S_FER_1"/>
    <property type="match status" value="1"/>
</dbReference>
<dbReference type="PRINTS" id="PR00368">
    <property type="entry name" value="FADPNR"/>
</dbReference>
<dbReference type="Pfam" id="PF12801">
    <property type="entry name" value="Fer4_5"/>
    <property type="match status" value="2"/>
</dbReference>
<proteinExistence type="predicted"/>
<dbReference type="PROSITE" id="PS51379">
    <property type="entry name" value="4FE4S_FER_2"/>
    <property type="match status" value="2"/>
</dbReference>
<dbReference type="PANTHER" id="PTHR48105">
    <property type="entry name" value="THIOREDOXIN REDUCTASE 1-RELATED-RELATED"/>
    <property type="match status" value="1"/>
</dbReference>
<dbReference type="SUPFAM" id="SSF54862">
    <property type="entry name" value="4Fe-4S ferredoxins"/>
    <property type="match status" value="1"/>
</dbReference>
<keyword evidence="6" id="KW-0812">Transmembrane</keyword>
<dbReference type="Pfam" id="PF13738">
    <property type="entry name" value="Pyr_redox_3"/>
    <property type="match status" value="1"/>
</dbReference>
<dbReference type="EMBL" id="VBOY01000089">
    <property type="protein sequence ID" value="TMQ64304.1"/>
    <property type="molecule type" value="Genomic_DNA"/>
</dbReference>
<dbReference type="GO" id="GO:0016491">
    <property type="term" value="F:oxidoreductase activity"/>
    <property type="evidence" value="ECO:0007669"/>
    <property type="project" value="UniProtKB-KW"/>
</dbReference>
<gene>
    <name evidence="8" type="ORF">E6K78_09495</name>
</gene>
<reference evidence="8 9" key="1">
    <citation type="journal article" date="2019" name="Nat. Microbiol.">
        <title>Mediterranean grassland soil C-N compound turnover is dependent on rainfall and depth, and is mediated by genomically divergent microorganisms.</title>
        <authorList>
            <person name="Diamond S."/>
            <person name="Andeer P.F."/>
            <person name="Li Z."/>
            <person name="Crits-Christoph A."/>
            <person name="Burstein D."/>
            <person name="Anantharaman K."/>
            <person name="Lane K.R."/>
            <person name="Thomas B.C."/>
            <person name="Pan C."/>
            <person name="Northen T.R."/>
            <person name="Banfield J.F."/>
        </authorList>
    </citation>
    <scope>NUCLEOTIDE SEQUENCE [LARGE SCALE GENOMIC DNA]</scope>
    <source>
        <strain evidence="8">WS_8</strain>
    </source>
</reference>
<dbReference type="Pfam" id="PF13237">
    <property type="entry name" value="Fer4_10"/>
    <property type="match status" value="1"/>
</dbReference>
<dbReference type="InterPro" id="IPR050097">
    <property type="entry name" value="Ferredoxin-NADP_redctase_2"/>
</dbReference>
<evidence type="ECO:0000256" key="6">
    <source>
        <dbReference type="SAM" id="Phobius"/>
    </source>
</evidence>
<keyword evidence="6" id="KW-0472">Membrane</keyword>
<evidence type="ECO:0000259" key="7">
    <source>
        <dbReference type="PROSITE" id="PS51379"/>
    </source>
</evidence>
<keyword evidence="1" id="KW-0285">Flavoprotein</keyword>
<dbReference type="InterPro" id="IPR017896">
    <property type="entry name" value="4Fe4S_Fe-S-bd"/>
</dbReference>
<dbReference type="PRINTS" id="PR00469">
    <property type="entry name" value="PNDRDTASEII"/>
</dbReference>
<comment type="caution">
    <text evidence="8">The sequence shown here is derived from an EMBL/GenBank/DDBJ whole genome shotgun (WGS) entry which is preliminary data.</text>
</comment>
<evidence type="ECO:0000256" key="4">
    <source>
        <dbReference type="ARBA" id="ARBA00023004"/>
    </source>
</evidence>
<dbReference type="SUPFAM" id="SSF51905">
    <property type="entry name" value="FAD/NAD(P)-binding domain"/>
    <property type="match status" value="1"/>
</dbReference>
<evidence type="ECO:0000313" key="8">
    <source>
        <dbReference type="EMBL" id="TMQ64304.1"/>
    </source>
</evidence>
<evidence type="ECO:0000256" key="1">
    <source>
        <dbReference type="ARBA" id="ARBA00022630"/>
    </source>
</evidence>
<evidence type="ECO:0000256" key="5">
    <source>
        <dbReference type="ARBA" id="ARBA00023014"/>
    </source>
</evidence>